<evidence type="ECO:0000313" key="1">
    <source>
        <dbReference type="EMBL" id="TFK61535.1"/>
    </source>
</evidence>
<accession>A0ACD3A7Z9</accession>
<evidence type="ECO:0000313" key="2">
    <source>
        <dbReference type="Proteomes" id="UP000308600"/>
    </source>
</evidence>
<organism evidence="1 2">
    <name type="scientific">Pluteus cervinus</name>
    <dbReference type="NCBI Taxonomy" id="181527"/>
    <lineage>
        <taxon>Eukaryota</taxon>
        <taxon>Fungi</taxon>
        <taxon>Dikarya</taxon>
        <taxon>Basidiomycota</taxon>
        <taxon>Agaricomycotina</taxon>
        <taxon>Agaricomycetes</taxon>
        <taxon>Agaricomycetidae</taxon>
        <taxon>Agaricales</taxon>
        <taxon>Pluteineae</taxon>
        <taxon>Pluteaceae</taxon>
        <taxon>Pluteus</taxon>
    </lineage>
</organism>
<dbReference type="Proteomes" id="UP000308600">
    <property type="component" value="Unassembled WGS sequence"/>
</dbReference>
<name>A0ACD3A7Z9_9AGAR</name>
<proteinExistence type="predicted"/>
<keyword evidence="2" id="KW-1185">Reference proteome</keyword>
<protein>
    <submittedName>
        <fullName evidence="1">Uncharacterized protein</fullName>
    </submittedName>
</protein>
<sequence length="149" mass="15452">MDTEHGPKIPLQEDTEDVGELHEVQEIGAGSLDITAGPTGTPIPPEAGRSNVENRYELPTGDNGDQGQLAASSAGNALVLATTSAFNSLVFVIAFLLDSLVFANASNPPSQNAAFPSTRMTGIAINRPPFSSTAANSDDGYDADDEDGF</sequence>
<gene>
    <name evidence="1" type="ORF">BDN72DRAFT_863525</name>
</gene>
<reference evidence="1 2" key="1">
    <citation type="journal article" date="2019" name="Nat. Ecol. Evol.">
        <title>Megaphylogeny resolves global patterns of mushroom evolution.</title>
        <authorList>
            <person name="Varga T."/>
            <person name="Krizsan K."/>
            <person name="Foldi C."/>
            <person name="Dima B."/>
            <person name="Sanchez-Garcia M."/>
            <person name="Sanchez-Ramirez S."/>
            <person name="Szollosi G.J."/>
            <person name="Szarkandi J.G."/>
            <person name="Papp V."/>
            <person name="Albert L."/>
            <person name="Andreopoulos W."/>
            <person name="Angelini C."/>
            <person name="Antonin V."/>
            <person name="Barry K.W."/>
            <person name="Bougher N.L."/>
            <person name="Buchanan P."/>
            <person name="Buyck B."/>
            <person name="Bense V."/>
            <person name="Catcheside P."/>
            <person name="Chovatia M."/>
            <person name="Cooper J."/>
            <person name="Damon W."/>
            <person name="Desjardin D."/>
            <person name="Finy P."/>
            <person name="Geml J."/>
            <person name="Haridas S."/>
            <person name="Hughes K."/>
            <person name="Justo A."/>
            <person name="Karasinski D."/>
            <person name="Kautmanova I."/>
            <person name="Kiss B."/>
            <person name="Kocsube S."/>
            <person name="Kotiranta H."/>
            <person name="LaButti K.M."/>
            <person name="Lechner B.E."/>
            <person name="Liimatainen K."/>
            <person name="Lipzen A."/>
            <person name="Lukacs Z."/>
            <person name="Mihaltcheva S."/>
            <person name="Morgado L.N."/>
            <person name="Niskanen T."/>
            <person name="Noordeloos M.E."/>
            <person name="Ohm R.A."/>
            <person name="Ortiz-Santana B."/>
            <person name="Ovrebo C."/>
            <person name="Racz N."/>
            <person name="Riley R."/>
            <person name="Savchenko A."/>
            <person name="Shiryaev A."/>
            <person name="Soop K."/>
            <person name="Spirin V."/>
            <person name="Szebenyi C."/>
            <person name="Tomsovsky M."/>
            <person name="Tulloss R.E."/>
            <person name="Uehling J."/>
            <person name="Grigoriev I.V."/>
            <person name="Vagvolgyi C."/>
            <person name="Papp T."/>
            <person name="Martin F.M."/>
            <person name="Miettinen O."/>
            <person name="Hibbett D.S."/>
            <person name="Nagy L.G."/>
        </authorList>
    </citation>
    <scope>NUCLEOTIDE SEQUENCE [LARGE SCALE GENOMIC DNA]</scope>
    <source>
        <strain evidence="1 2">NL-1719</strain>
    </source>
</reference>
<dbReference type="EMBL" id="ML208651">
    <property type="protein sequence ID" value="TFK61535.1"/>
    <property type="molecule type" value="Genomic_DNA"/>
</dbReference>